<organism evidence="8 9">
    <name type="scientific">Muricoprocola aceti</name>
    <dbReference type="NCBI Taxonomy" id="2981772"/>
    <lineage>
        <taxon>Bacteria</taxon>
        <taxon>Bacillati</taxon>
        <taxon>Bacillota</taxon>
        <taxon>Clostridia</taxon>
        <taxon>Lachnospirales</taxon>
        <taxon>Lachnospiraceae</taxon>
        <taxon>Muricoprocola</taxon>
    </lineage>
</organism>
<dbReference type="RefSeq" id="WP_262654797.1">
    <property type="nucleotide sequence ID" value="NZ_JAOQKE010000010.1"/>
</dbReference>
<evidence type="ECO:0000256" key="6">
    <source>
        <dbReference type="ARBA" id="ARBA00023049"/>
    </source>
</evidence>
<evidence type="ECO:0000256" key="5">
    <source>
        <dbReference type="ARBA" id="ARBA00022833"/>
    </source>
</evidence>
<evidence type="ECO:0000259" key="7">
    <source>
        <dbReference type="PROSITE" id="PS50249"/>
    </source>
</evidence>
<evidence type="ECO:0000256" key="3">
    <source>
        <dbReference type="ARBA" id="ARBA00022723"/>
    </source>
</evidence>
<comment type="caution">
    <text evidence="8">The sequence shown here is derived from an EMBL/GenBank/DDBJ whole genome shotgun (WGS) entry which is preliminary data.</text>
</comment>
<dbReference type="InterPro" id="IPR001405">
    <property type="entry name" value="UPF0758"/>
</dbReference>
<dbReference type="InterPro" id="IPR020891">
    <property type="entry name" value="UPF0758_CS"/>
</dbReference>
<comment type="similarity">
    <text evidence="1">Belongs to the UPF0758 family.</text>
</comment>
<sequence length="161" mass="18333">MQKLKQVRVRLEEVPSLFGDRRIANVKDAIYLMMNDMQKADREMMFVLNISAKGEVLNMEVASIGTLTQACAIPRELLKSVILSNAASMIMMHNHPSGDPTPSREDFEITERMQYAAELLGVHLLDHIIVGKRGTYYSFHEAGVLEREIVKEEKKTAERTR</sequence>
<dbReference type="PROSITE" id="PS50249">
    <property type="entry name" value="MPN"/>
    <property type="match status" value="1"/>
</dbReference>
<evidence type="ECO:0000313" key="8">
    <source>
        <dbReference type="EMBL" id="MCU6725534.1"/>
    </source>
</evidence>
<keyword evidence="2" id="KW-0645">Protease</keyword>
<dbReference type="Gene3D" id="3.40.140.10">
    <property type="entry name" value="Cytidine Deaminase, domain 2"/>
    <property type="match status" value="1"/>
</dbReference>
<gene>
    <name evidence="8" type="ORF">OCV47_09255</name>
</gene>
<dbReference type="PANTHER" id="PTHR30471">
    <property type="entry name" value="DNA REPAIR PROTEIN RADC"/>
    <property type="match status" value="1"/>
</dbReference>
<name>A0ABT2SM31_9FIRM</name>
<proteinExistence type="inferred from homology"/>
<dbReference type="PANTHER" id="PTHR30471:SF3">
    <property type="entry name" value="UPF0758 PROTEIN YEES-RELATED"/>
    <property type="match status" value="1"/>
</dbReference>
<keyword evidence="5" id="KW-0862">Zinc</keyword>
<keyword evidence="9" id="KW-1185">Reference proteome</keyword>
<dbReference type="PROSITE" id="PS01302">
    <property type="entry name" value="UPF0758"/>
    <property type="match status" value="1"/>
</dbReference>
<evidence type="ECO:0000256" key="4">
    <source>
        <dbReference type="ARBA" id="ARBA00022801"/>
    </source>
</evidence>
<dbReference type="EMBL" id="JAOQKE010000010">
    <property type="protein sequence ID" value="MCU6725534.1"/>
    <property type="molecule type" value="Genomic_DNA"/>
</dbReference>
<protein>
    <submittedName>
        <fullName evidence="8">JAB domain-containing protein</fullName>
    </submittedName>
</protein>
<evidence type="ECO:0000256" key="2">
    <source>
        <dbReference type="ARBA" id="ARBA00022670"/>
    </source>
</evidence>
<evidence type="ECO:0000313" key="9">
    <source>
        <dbReference type="Proteomes" id="UP001652338"/>
    </source>
</evidence>
<evidence type="ECO:0000256" key="1">
    <source>
        <dbReference type="ARBA" id="ARBA00010243"/>
    </source>
</evidence>
<keyword evidence="3" id="KW-0479">Metal-binding</keyword>
<dbReference type="InterPro" id="IPR025657">
    <property type="entry name" value="RadC_JAB"/>
</dbReference>
<keyword evidence="4" id="KW-0378">Hydrolase</keyword>
<dbReference type="CDD" id="cd08071">
    <property type="entry name" value="MPN_DUF2466"/>
    <property type="match status" value="1"/>
</dbReference>
<feature type="domain" description="MPN" evidence="7">
    <location>
        <begin position="22"/>
        <end position="145"/>
    </location>
</feature>
<keyword evidence="6" id="KW-0482">Metalloprotease</keyword>
<reference evidence="8 9" key="1">
    <citation type="journal article" date="2021" name="ISME Commun">
        <title>Automated analysis of genomic sequences facilitates high-throughput and comprehensive description of bacteria.</title>
        <authorList>
            <person name="Hitch T.C.A."/>
        </authorList>
    </citation>
    <scope>NUCLEOTIDE SEQUENCE [LARGE SCALE GENOMIC DNA]</scope>
    <source>
        <strain evidence="8 9">Sanger_29</strain>
    </source>
</reference>
<dbReference type="Pfam" id="PF04002">
    <property type="entry name" value="RadC"/>
    <property type="match status" value="1"/>
</dbReference>
<dbReference type="Proteomes" id="UP001652338">
    <property type="component" value="Unassembled WGS sequence"/>
</dbReference>
<accession>A0ABT2SM31</accession>
<dbReference type="InterPro" id="IPR037518">
    <property type="entry name" value="MPN"/>
</dbReference>